<keyword evidence="5" id="KW-0238">DNA-binding</keyword>
<keyword evidence="4" id="KW-0805">Transcription regulation</keyword>
<accession>A0A443LZ69</accession>
<dbReference type="RefSeq" id="WP_128153987.1">
    <property type="nucleotide sequence ID" value="NZ_JBHSOM010000007.1"/>
</dbReference>
<reference evidence="9" key="2">
    <citation type="submission" date="2019-01" db="EMBL/GenBank/DDBJ databases">
        <title>Sinorhodobacter populi sp. nov. isolated from the symptomatic bark tissue of Populus euramericana canker.</title>
        <authorList>
            <person name="Li Y."/>
        </authorList>
    </citation>
    <scope>NUCLEOTIDE SEQUENCE [LARGE SCALE GENOMIC DNA]</scope>
    <source>
        <strain evidence="9">CGMCC 1.12963</strain>
    </source>
</reference>
<keyword evidence="2" id="KW-0067">ATP-binding</keyword>
<keyword evidence="3" id="KW-0902">Two-component regulatory system</keyword>
<dbReference type="Proteomes" id="UP000288071">
    <property type="component" value="Unassembled WGS sequence"/>
</dbReference>
<evidence type="ECO:0000256" key="5">
    <source>
        <dbReference type="ARBA" id="ARBA00023125"/>
    </source>
</evidence>
<protein>
    <submittedName>
        <fullName evidence="8">Sigma-54-dependent Fis family transcriptional regulator</fullName>
    </submittedName>
</protein>
<dbReference type="AlphaFoldDB" id="A0A443LZ69"/>
<dbReference type="PROSITE" id="PS50045">
    <property type="entry name" value="SIGMA54_INTERACT_4"/>
    <property type="match status" value="1"/>
</dbReference>
<feature type="domain" description="Sigma-54 factor interaction" evidence="7">
    <location>
        <begin position="313"/>
        <end position="523"/>
    </location>
</feature>
<dbReference type="InterPro" id="IPR002197">
    <property type="entry name" value="HTH_Fis"/>
</dbReference>
<evidence type="ECO:0000256" key="1">
    <source>
        <dbReference type="ARBA" id="ARBA00022741"/>
    </source>
</evidence>
<dbReference type="Pfam" id="PF00158">
    <property type="entry name" value="Sigma54_activat"/>
    <property type="match status" value="1"/>
</dbReference>
<dbReference type="InterPro" id="IPR002078">
    <property type="entry name" value="Sigma_54_int"/>
</dbReference>
<dbReference type="InterPro" id="IPR029016">
    <property type="entry name" value="GAF-like_dom_sf"/>
</dbReference>
<dbReference type="Gene3D" id="3.40.50.300">
    <property type="entry name" value="P-loop containing nucleotide triphosphate hydrolases"/>
    <property type="match status" value="1"/>
</dbReference>
<dbReference type="GO" id="GO:0005524">
    <property type="term" value="F:ATP binding"/>
    <property type="evidence" value="ECO:0007669"/>
    <property type="project" value="UniProtKB-KW"/>
</dbReference>
<evidence type="ECO:0000256" key="3">
    <source>
        <dbReference type="ARBA" id="ARBA00023012"/>
    </source>
</evidence>
<dbReference type="PANTHER" id="PTHR32071:SF81">
    <property type="entry name" value="PROPIONATE CATABOLISM OPERON REGULATORY PROTEIN"/>
    <property type="match status" value="1"/>
</dbReference>
<dbReference type="InterPro" id="IPR027417">
    <property type="entry name" value="P-loop_NTPase"/>
</dbReference>
<dbReference type="PANTHER" id="PTHR32071">
    <property type="entry name" value="TRANSCRIPTIONAL REGULATORY PROTEIN"/>
    <property type="match status" value="1"/>
</dbReference>
<dbReference type="GO" id="GO:0006355">
    <property type="term" value="P:regulation of DNA-templated transcription"/>
    <property type="evidence" value="ECO:0007669"/>
    <property type="project" value="InterPro"/>
</dbReference>
<dbReference type="Pfam" id="PF01590">
    <property type="entry name" value="GAF"/>
    <property type="match status" value="1"/>
</dbReference>
<dbReference type="Gene3D" id="1.10.8.60">
    <property type="match status" value="1"/>
</dbReference>
<organism evidence="8 9">
    <name type="scientific">Paenirhodobacter huangdaonensis</name>
    <dbReference type="NCBI Taxonomy" id="2501515"/>
    <lineage>
        <taxon>Bacteria</taxon>
        <taxon>Pseudomonadati</taxon>
        <taxon>Pseudomonadota</taxon>
        <taxon>Alphaproteobacteria</taxon>
        <taxon>Rhodobacterales</taxon>
        <taxon>Rhodobacter group</taxon>
        <taxon>Paenirhodobacter</taxon>
    </lineage>
</organism>
<keyword evidence="9" id="KW-1185">Reference proteome</keyword>
<dbReference type="SUPFAM" id="SSF46689">
    <property type="entry name" value="Homeodomain-like"/>
    <property type="match status" value="1"/>
</dbReference>
<dbReference type="Gene3D" id="1.10.10.60">
    <property type="entry name" value="Homeodomain-like"/>
    <property type="match status" value="1"/>
</dbReference>
<evidence type="ECO:0000259" key="7">
    <source>
        <dbReference type="PROSITE" id="PS50045"/>
    </source>
</evidence>
<dbReference type="InterPro" id="IPR003018">
    <property type="entry name" value="GAF"/>
</dbReference>
<keyword evidence="1" id="KW-0547">Nucleotide-binding</keyword>
<dbReference type="InterPro" id="IPR058031">
    <property type="entry name" value="AAA_lid_NorR"/>
</dbReference>
<proteinExistence type="predicted"/>
<dbReference type="Gene3D" id="3.30.450.40">
    <property type="match status" value="1"/>
</dbReference>
<sequence length="601" mass="64124">MTRIPRQQQGAKRDLVLCSWLRSQGGRGLDTRTHAPSVAQDEFRRILGGSDRLRGAAGELLQRTRAMLDTSDAIVLLCDPGGVVMDAVGGAQGQRRGERNNLQPGGCWSESAIGTNAIGTALHLRRPVTISDDEHFCAAIRHWACAAVPLHDPLDGRLLGALDISGTPGAGFGNAGALATALAAQIEASLRDADLRGHRALIEKLLDSRPRRQGDEMMLLDRFGRLVWASDAFERCAAQSGLPAPEALRRLAAQREGDAEHAATLLRDRLPGADVDVLGGPGAALGLVVTLPPAPARRRPAPDAAEGLTLDAIAAASPTLAPLCAAARKFHDRAIALTIEGAPGAGKSTFARALHAACGGPTRPFETLDCAALDAETLRRDLREGTGPLRQGTRGGALCLGEPAHTPAEAQPLLAQLLDRLTERSVAPVRLIALASAPLAEAVRQGRLCRELQLRCAGAVIRLPALAERRDEIGPLVQHFARLCAPAGRRPLRFSPAAFEALRRYDWPGNLWEMRDLLAALETGRAEARSRVVEPADLPADIRASTGPTPLRLHESEKTAILNAVSEADGNLSRAARRLGIARSTLYLKLEQYGLRQPPRR</sequence>
<gene>
    <name evidence="8" type="ORF">EOW66_00160</name>
</gene>
<dbReference type="GO" id="GO:0000160">
    <property type="term" value="P:phosphorelay signal transduction system"/>
    <property type="evidence" value="ECO:0007669"/>
    <property type="project" value="UniProtKB-KW"/>
</dbReference>
<dbReference type="EMBL" id="SAVA01000001">
    <property type="protein sequence ID" value="RWR54519.1"/>
    <property type="molecule type" value="Genomic_DNA"/>
</dbReference>
<evidence type="ECO:0000313" key="8">
    <source>
        <dbReference type="EMBL" id="RWR54519.1"/>
    </source>
</evidence>
<name>A0A443LZ69_9RHOB</name>
<evidence type="ECO:0000256" key="2">
    <source>
        <dbReference type="ARBA" id="ARBA00022840"/>
    </source>
</evidence>
<dbReference type="PRINTS" id="PR01590">
    <property type="entry name" value="HTHFIS"/>
</dbReference>
<dbReference type="Pfam" id="PF25601">
    <property type="entry name" value="AAA_lid_14"/>
    <property type="match status" value="1"/>
</dbReference>
<dbReference type="GO" id="GO:0043565">
    <property type="term" value="F:sequence-specific DNA binding"/>
    <property type="evidence" value="ECO:0007669"/>
    <property type="project" value="InterPro"/>
</dbReference>
<dbReference type="SUPFAM" id="SSF52540">
    <property type="entry name" value="P-loop containing nucleoside triphosphate hydrolases"/>
    <property type="match status" value="1"/>
</dbReference>
<evidence type="ECO:0000256" key="4">
    <source>
        <dbReference type="ARBA" id="ARBA00023015"/>
    </source>
</evidence>
<reference evidence="8 9" key="1">
    <citation type="submission" date="2019-01" db="EMBL/GenBank/DDBJ databases">
        <title>Sinorhodobacter populi sp. nov. isolated from the symptomatic bark tissue of Populus euramericana canker.</title>
        <authorList>
            <person name="Xu G."/>
        </authorList>
    </citation>
    <scope>NUCLEOTIDE SEQUENCE [LARGE SCALE GENOMIC DNA]</scope>
    <source>
        <strain evidence="8 9">CGMCC 1.12963</strain>
    </source>
</reference>
<keyword evidence="6" id="KW-0804">Transcription</keyword>
<evidence type="ECO:0000256" key="6">
    <source>
        <dbReference type="ARBA" id="ARBA00023163"/>
    </source>
</evidence>
<dbReference type="Pfam" id="PF02954">
    <property type="entry name" value="HTH_8"/>
    <property type="match status" value="1"/>
</dbReference>
<evidence type="ECO:0000313" key="9">
    <source>
        <dbReference type="Proteomes" id="UP000288071"/>
    </source>
</evidence>
<comment type="caution">
    <text evidence="8">The sequence shown here is derived from an EMBL/GenBank/DDBJ whole genome shotgun (WGS) entry which is preliminary data.</text>
</comment>
<dbReference type="InterPro" id="IPR009057">
    <property type="entry name" value="Homeodomain-like_sf"/>
</dbReference>
<dbReference type="SUPFAM" id="SSF55781">
    <property type="entry name" value="GAF domain-like"/>
    <property type="match status" value="1"/>
</dbReference>